<accession>A0A0C3KSK1</accession>
<name>A0A0C3KSK1_PISTI</name>
<protein>
    <submittedName>
        <fullName evidence="1">Uncharacterized protein</fullName>
    </submittedName>
</protein>
<reference evidence="1 2" key="1">
    <citation type="submission" date="2014-04" db="EMBL/GenBank/DDBJ databases">
        <authorList>
            <consortium name="DOE Joint Genome Institute"/>
            <person name="Kuo A."/>
            <person name="Kohler A."/>
            <person name="Costa M.D."/>
            <person name="Nagy L.G."/>
            <person name="Floudas D."/>
            <person name="Copeland A."/>
            <person name="Barry K.W."/>
            <person name="Cichocki N."/>
            <person name="Veneault-Fourrey C."/>
            <person name="LaButti K."/>
            <person name="Lindquist E.A."/>
            <person name="Lipzen A."/>
            <person name="Lundell T."/>
            <person name="Morin E."/>
            <person name="Murat C."/>
            <person name="Sun H."/>
            <person name="Tunlid A."/>
            <person name="Henrissat B."/>
            <person name="Grigoriev I.V."/>
            <person name="Hibbett D.S."/>
            <person name="Martin F."/>
            <person name="Nordberg H.P."/>
            <person name="Cantor M.N."/>
            <person name="Hua S.X."/>
        </authorList>
    </citation>
    <scope>NUCLEOTIDE SEQUENCE [LARGE SCALE GENOMIC DNA]</scope>
    <source>
        <strain evidence="1 2">Marx 270</strain>
    </source>
</reference>
<evidence type="ECO:0000313" key="2">
    <source>
        <dbReference type="Proteomes" id="UP000054217"/>
    </source>
</evidence>
<proteinExistence type="predicted"/>
<sequence>MRWRGTLVSSTVVPSPGPLLLRAILLVTSSWELLHFTGLDSRQLTTQELLIMHRSIKCHIRGPA</sequence>
<keyword evidence="2" id="KW-1185">Reference proteome</keyword>
<organism evidence="1 2">
    <name type="scientific">Pisolithus tinctorius Marx 270</name>
    <dbReference type="NCBI Taxonomy" id="870435"/>
    <lineage>
        <taxon>Eukaryota</taxon>
        <taxon>Fungi</taxon>
        <taxon>Dikarya</taxon>
        <taxon>Basidiomycota</taxon>
        <taxon>Agaricomycotina</taxon>
        <taxon>Agaricomycetes</taxon>
        <taxon>Agaricomycetidae</taxon>
        <taxon>Boletales</taxon>
        <taxon>Sclerodermatineae</taxon>
        <taxon>Pisolithaceae</taxon>
        <taxon>Pisolithus</taxon>
    </lineage>
</organism>
<dbReference type="Proteomes" id="UP000054217">
    <property type="component" value="Unassembled WGS sequence"/>
</dbReference>
<gene>
    <name evidence="1" type="ORF">M404DRAFT_993482</name>
</gene>
<dbReference type="InParanoid" id="A0A0C3KSK1"/>
<dbReference type="AlphaFoldDB" id="A0A0C3KSK1"/>
<reference evidence="2" key="2">
    <citation type="submission" date="2015-01" db="EMBL/GenBank/DDBJ databases">
        <title>Evolutionary Origins and Diversification of the Mycorrhizal Mutualists.</title>
        <authorList>
            <consortium name="DOE Joint Genome Institute"/>
            <consortium name="Mycorrhizal Genomics Consortium"/>
            <person name="Kohler A."/>
            <person name="Kuo A."/>
            <person name="Nagy L.G."/>
            <person name="Floudas D."/>
            <person name="Copeland A."/>
            <person name="Barry K.W."/>
            <person name="Cichocki N."/>
            <person name="Veneault-Fourrey C."/>
            <person name="LaButti K."/>
            <person name="Lindquist E.A."/>
            <person name="Lipzen A."/>
            <person name="Lundell T."/>
            <person name="Morin E."/>
            <person name="Murat C."/>
            <person name="Riley R."/>
            <person name="Ohm R."/>
            <person name="Sun H."/>
            <person name="Tunlid A."/>
            <person name="Henrissat B."/>
            <person name="Grigoriev I.V."/>
            <person name="Hibbett D.S."/>
            <person name="Martin F."/>
        </authorList>
    </citation>
    <scope>NUCLEOTIDE SEQUENCE [LARGE SCALE GENOMIC DNA]</scope>
    <source>
        <strain evidence="2">Marx 270</strain>
    </source>
</reference>
<evidence type="ECO:0000313" key="1">
    <source>
        <dbReference type="EMBL" id="KIO12497.1"/>
    </source>
</evidence>
<dbReference type="EMBL" id="KN831947">
    <property type="protein sequence ID" value="KIO12497.1"/>
    <property type="molecule type" value="Genomic_DNA"/>
</dbReference>
<dbReference type="HOGENOM" id="CLU_2868617_0_0_1"/>